<dbReference type="InterPro" id="IPR028427">
    <property type="entry name" value="Met_Sox_Rdtase_MsrB"/>
</dbReference>
<comment type="cofactor">
    <cofactor evidence="1">
        <name>Zn(2+)</name>
        <dbReference type="ChEBI" id="CHEBI:29105"/>
    </cofactor>
</comment>
<dbReference type="Pfam" id="PF01641">
    <property type="entry name" value="SelR"/>
    <property type="match status" value="1"/>
</dbReference>
<dbReference type="GO" id="GO:0006979">
    <property type="term" value="P:response to oxidative stress"/>
    <property type="evidence" value="ECO:0007669"/>
    <property type="project" value="InterPro"/>
</dbReference>
<evidence type="ECO:0000256" key="5">
    <source>
        <dbReference type="ARBA" id="ARBA00023002"/>
    </source>
</evidence>
<dbReference type="STRING" id="1284197.S7ZYV4"/>
<dbReference type="Gene3D" id="2.170.150.20">
    <property type="entry name" value="Peptide methionine sulfoxide reductase"/>
    <property type="match status" value="1"/>
</dbReference>
<feature type="domain" description="MsrB" evidence="7">
    <location>
        <begin position="53"/>
        <end position="187"/>
    </location>
</feature>
<reference evidence="9" key="2">
    <citation type="submission" date="2013-04" db="EMBL/GenBank/DDBJ databases">
        <title>Genomic mechanisms accounting for the adaptation to parasitism in nematode-trapping fungi.</title>
        <authorList>
            <person name="Ahren D.G."/>
        </authorList>
    </citation>
    <scope>NUCLEOTIDE SEQUENCE [LARGE SCALE GENOMIC DNA]</scope>
    <source>
        <strain evidence="9">CBS 200.50</strain>
    </source>
</reference>
<dbReference type="HOGENOM" id="CLU_1594136_0_0_1"/>
<comment type="caution">
    <text evidence="8">The sequence shown here is derived from an EMBL/GenBank/DDBJ whole genome shotgun (WGS) entry which is preliminary data.</text>
</comment>
<dbReference type="InterPro" id="IPR011057">
    <property type="entry name" value="Mss4-like_sf"/>
</dbReference>
<keyword evidence="3" id="KW-0479">Metal-binding</keyword>
<evidence type="ECO:0000313" key="9">
    <source>
        <dbReference type="Proteomes" id="UP000015100"/>
    </source>
</evidence>
<dbReference type="InterPro" id="IPR002579">
    <property type="entry name" value="Met_Sox_Rdtase_MsrB_dom"/>
</dbReference>
<name>S7ZYV4_DACHA</name>
<dbReference type="PANTHER" id="PTHR46081">
    <property type="entry name" value="PEPTIDE METHIONINE SULFOXIDE REDUCTASE 2"/>
    <property type="match status" value="1"/>
</dbReference>
<dbReference type="GO" id="GO:0046872">
    <property type="term" value="F:metal ion binding"/>
    <property type="evidence" value="ECO:0007669"/>
    <property type="project" value="UniProtKB-KW"/>
</dbReference>
<dbReference type="PANTHER" id="PTHR46081:SF8">
    <property type="entry name" value="PEPTIDE METHIONINE SULFOXIDE REDUCTASE 2"/>
    <property type="match status" value="1"/>
</dbReference>
<evidence type="ECO:0000256" key="4">
    <source>
        <dbReference type="ARBA" id="ARBA00022833"/>
    </source>
</evidence>
<evidence type="ECO:0000313" key="8">
    <source>
        <dbReference type="EMBL" id="EPS35910.1"/>
    </source>
</evidence>
<sequence>MDQDDGVKPAPQPYSHLTLNQYRSLILRETEPPFSSSLPGLPPTHGGHGRGTNGDDEANRYSSTSSIAETDRQKQYQTLSYACANCSTPLFPASSKFASGTGWPSFSSALPGAVKTKTDWRVKEGGKWVLGGSLGVKFREEVVCDHCGGHLGHVFRGENWEGVDEEEAGKGVTRYCVNGCSLALPGQSSNKD</sequence>
<dbReference type="eggNOG" id="KOG0856">
    <property type="taxonomic scope" value="Eukaryota"/>
</dbReference>
<comment type="similarity">
    <text evidence="2">Belongs to the MsrB Met sulfoxide reductase family.</text>
</comment>
<accession>S7ZYV4</accession>
<dbReference type="AlphaFoldDB" id="S7ZYV4"/>
<evidence type="ECO:0000256" key="3">
    <source>
        <dbReference type="ARBA" id="ARBA00022723"/>
    </source>
</evidence>
<dbReference type="GO" id="GO:0033743">
    <property type="term" value="F:peptide-methionine (R)-S-oxide reductase activity"/>
    <property type="evidence" value="ECO:0007669"/>
    <property type="project" value="InterPro"/>
</dbReference>
<gene>
    <name evidence="8" type="ORF">H072_10633</name>
</gene>
<feature type="region of interest" description="Disordered" evidence="6">
    <location>
        <begin position="28"/>
        <end position="72"/>
    </location>
</feature>
<evidence type="ECO:0000259" key="7">
    <source>
        <dbReference type="PROSITE" id="PS51790"/>
    </source>
</evidence>
<evidence type="ECO:0000256" key="6">
    <source>
        <dbReference type="SAM" id="MobiDB-lite"/>
    </source>
</evidence>
<evidence type="ECO:0000256" key="2">
    <source>
        <dbReference type="ARBA" id="ARBA00007174"/>
    </source>
</evidence>
<dbReference type="GO" id="GO:0030091">
    <property type="term" value="P:protein repair"/>
    <property type="evidence" value="ECO:0007669"/>
    <property type="project" value="InterPro"/>
</dbReference>
<organism evidence="8 9">
    <name type="scientific">Dactylellina haptotyla (strain CBS 200.50)</name>
    <name type="common">Nematode-trapping fungus</name>
    <name type="synonym">Monacrosporium haptotylum</name>
    <dbReference type="NCBI Taxonomy" id="1284197"/>
    <lineage>
        <taxon>Eukaryota</taxon>
        <taxon>Fungi</taxon>
        <taxon>Dikarya</taxon>
        <taxon>Ascomycota</taxon>
        <taxon>Pezizomycotina</taxon>
        <taxon>Orbiliomycetes</taxon>
        <taxon>Orbiliales</taxon>
        <taxon>Orbiliaceae</taxon>
        <taxon>Dactylellina</taxon>
    </lineage>
</organism>
<evidence type="ECO:0000256" key="1">
    <source>
        <dbReference type="ARBA" id="ARBA00001947"/>
    </source>
</evidence>
<dbReference type="PROSITE" id="PS51790">
    <property type="entry name" value="MSRB"/>
    <property type="match status" value="1"/>
</dbReference>
<dbReference type="SUPFAM" id="SSF51316">
    <property type="entry name" value="Mss4-like"/>
    <property type="match status" value="1"/>
</dbReference>
<dbReference type="EMBL" id="AQGS01001002">
    <property type="protein sequence ID" value="EPS35910.1"/>
    <property type="molecule type" value="Genomic_DNA"/>
</dbReference>
<keyword evidence="9" id="KW-1185">Reference proteome</keyword>
<proteinExistence type="inferred from homology"/>
<reference evidence="8 9" key="1">
    <citation type="journal article" date="2013" name="PLoS Genet.">
        <title>Genomic mechanisms accounting for the adaptation to parasitism in nematode-trapping fungi.</title>
        <authorList>
            <person name="Meerupati T."/>
            <person name="Andersson K.M."/>
            <person name="Friman E."/>
            <person name="Kumar D."/>
            <person name="Tunlid A."/>
            <person name="Ahren D."/>
        </authorList>
    </citation>
    <scope>NUCLEOTIDE SEQUENCE [LARGE SCALE GENOMIC DNA]</scope>
    <source>
        <strain evidence="8 9">CBS 200.50</strain>
    </source>
</reference>
<keyword evidence="4" id="KW-0862">Zinc</keyword>
<dbReference type="Proteomes" id="UP000015100">
    <property type="component" value="Unassembled WGS sequence"/>
</dbReference>
<dbReference type="OMA" id="RYCVNGC"/>
<dbReference type="OrthoDB" id="44061at2759"/>
<keyword evidence="5" id="KW-0560">Oxidoreductase</keyword>
<feature type="compositionally biased region" description="Low complexity" evidence="6">
    <location>
        <begin position="32"/>
        <end position="45"/>
    </location>
</feature>
<protein>
    <recommendedName>
        <fullName evidence="7">MsrB domain-containing protein</fullName>
    </recommendedName>
</protein>